<evidence type="ECO:0000313" key="4">
    <source>
        <dbReference type="Proteomes" id="UP000054032"/>
    </source>
</evidence>
<reference evidence="3 4" key="1">
    <citation type="journal article" date="2013" name="PLoS Genet.">
        <title>Comparative genome structure, secondary metabolite, and effector coding capacity across Cochliobolus pathogens.</title>
        <authorList>
            <person name="Condon B.J."/>
            <person name="Leng Y."/>
            <person name="Wu D."/>
            <person name="Bushley K.E."/>
            <person name="Ohm R.A."/>
            <person name="Otillar R."/>
            <person name="Martin J."/>
            <person name="Schackwitz W."/>
            <person name="Grimwood J."/>
            <person name="MohdZainudin N."/>
            <person name="Xue C."/>
            <person name="Wang R."/>
            <person name="Manning V.A."/>
            <person name="Dhillon B."/>
            <person name="Tu Z.J."/>
            <person name="Steffenson B.J."/>
            <person name="Salamov A."/>
            <person name="Sun H."/>
            <person name="Lowry S."/>
            <person name="LaButti K."/>
            <person name="Han J."/>
            <person name="Copeland A."/>
            <person name="Lindquist E."/>
            <person name="Barry K."/>
            <person name="Schmutz J."/>
            <person name="Baker S.E."/>
            <person name="Ciuffetti L.M."/>
            <person name="Grigoriev I.V."/>
            <person name="Zhong S."/>
            <person name="Turgeon B.G."/>
        </authorList>
    </citation>
    <scope>NUCLEOTIDE SEQUENCE [LARGE SCALE GENOMIC DNA]</scope>
    <source>
        <strain evidence="3 4">ATCC 44560</strain>
    </source>
</reference>
<dbReference type="HOGENOM" id="CLU_307362_0_0_1"/>
<dbReference type="GeneID" id="19124029"/>
<feature type="coiled-coil region" evidence="1">
    <location>
        <begin position="543"/>
        <end position="570"/>
    </location>
</feature>
<evidence type="ECO:0000256" key="2">
    <source>
        <dbReference type="SAM" id="MobiDB-lite"/>
    </source>
</evidence>
<sequence length="949" mass="107388">MVTPNRYLSSALELIKVKRFADNWLQESDEIECNDLVALVEALDCLKKDAQQKLSIRRASQASIQIQSRPAGMGGANQGVRRSSRRIASAPQSTSAGSLFVTEHETESESSDEGHDTPAPMLYEEIHDEYTMRNAATEVLSNDPRLVTTQNGSQTQESLLIGQDPSSPMLYTSRLAGDSPDERIDAQPVRVLNEVSNFQAHHASSTAAPDQVFGNPDCIESRRGLEIPPHSLVGQPHDALDSPIYGYEFPEDATVDLPTPQFFNEAFEGWSPYGEVQRDIEGVAAYPEEQDSTSQNGTEDFEDDPTVQSYVNLACSSRFCLPHKPAEDSDYVDARAILSPLVKGRPLTSTLLHGILYTLLRGPILIIDFCSDAFGPEPVEESTCTDFVAIVPRDEDTSPLLVLGLVTSKTLFILDRKTADLSSLGIPWLIPRLETQVQTSEVPVQNLENFELEVLEQALGVKPSEISRGRCLRILQCVNEIGSPHILESLKLACTRKDGNQTYQATEQPIFDKLFRIHIYLDRQESQSHILVARNRYIKYCYFETYLRAVKALQEEKHNSTQERRRVLARKRTASFKQGISQTLPLTPHTEEIHRVYENLSPLERKRRAPDMVKDEILNKIVKACGGNEKRIRRNINKYIKEGRVLHNILHGRRSLDPGLLILFPSFGCDLPSLSMAKFGLELEELEEKALIEAAWFSEVLQARPELLEPVPKTVLDLISNTLTYDLDLQGRDPDSDEMKTEPGSNTSNKDAWPCLGAISINLLNILVFWESSWLSAHEYHALRQDGHQGWLVHARGEDQLLISWEPTIEKKSIQLSPQDLLYEFSVEVRKDRPGLLGYVATKSLRVSPDAGVRRPAFLAYWKVARMTKGLFYYLQQVYSSHRGYIIHEESGKVWVQWEPTWVFDENLNESKKEQLLQISHDPEAILHRFHKAIVHHSMRSVVERRITK</sequence>
<protein>
    <submittedName>
        <fullName evidence="3">Uncharacterized protein</fullName>
    </submittedName>
</protein>
<dbReference type="Proteomes" id="UP000054032">
    <property type="component" value="Unassembled WGS sequence"/>
</dbReference>
<keyword evidence="4" id="KW-1185">Reference proteome</keyword>
<organism evidence="3 4">
    <name type="scientific">Bipolaris oryzae ATCC 44560</name>
    <dbReference type="NCBI Taxonomy" id="930090"/>
    <lineage>
        <taxon>Eukaryota</taxon>
        <taxon>Fungi</taxon>
        <taxon>Dikarya</taxon>
        <taxon>Ascomycota</taxon>
        <taxon>Pezizomycotina</taxon>
        <taxon>Dothideomycetes</taxon>
        <taxon>Pleosporomycetidae</taxon>
        <taxon>Pleosporales</taxon>
        <taxon>Pleosporineae</taxon>
        <taxon>Pleosporaceae</taxon>
        <taxon>Bipolaris</taxon>
    </lineage>
</organism>
<gene>
    <name evidence="3" type="ORF">COCMIDRAFT_41275</name>
</gene>
<dbReference type="OrthoDB" id="3746739at2759"/>
<feature type="region of interest" description="Disordered" evidence="2">
    <location>
        <begin position="729"/>
        <end position="748"/>
    </location>
</feature>
<feature type="region of interest" description="Disordered" evidence="2">
    <location>
        <begin position="149"/>
        <end position="168"/>
    </location>
</feature>
<feature type="region of interest" description="Disordered" evidence="2">
    <location>
        <begin position="60"/>
        <end position="118"/>
    </location>
</feature>
<keyword evidence="1" id="KW-0175">Coiled coil</keyword>
<dbReference type="RefSeq" id="XP_007693099.1">
    <property type="nucleotide sequence ID" value="XM_007694909.1"/>
</dbReference>
<dbReference type="KEGG" id="bor:COCMIDRAFT_41275"/>
<evidence type="ECO:0000313" key="3">
    <source>
        <dbReference type="EMBL" id="EUC40376.1"/>
    </source>
</evidence>
<dbReference type="AlphaFoldDB" id="W6Z9K2"/>
<feature type="compositionally biased region" description="Basic and acidic residues" evidence="2">
    <location>
        <begin position="729"/>
        <end position="741"/>
    </location>
</feature>
<proteinExistence type="predicted"/>
<feature type="compositionally biased region" description="Basic and acidic residues" evidence="2">
    <location>
        <begin position="102"/>
        <end position="116"/>
    </location>
</feature>
<accession>W6Z9K2</accession>
<dbReference type="EMBL" id="KI964170">
    <property type="protein sequence ID" value="EUC40376.1"/>
    <property type="molecule type" value="Genomic_DNA"/>
</dbReference>
<evidence type="ECO:0000256" key="1">
    <source>
        <dbReference type="SAM" id="Coils"/>
    </source>
</evidence>
<name>W6Z9K2_COCMI</name>